<evidence type="ECO:0000313" key="1">
    <source>
        <dbReference type="EMBL" id="MFC4653394.1"/>
    </source>
</evidence>
<reference evidence="2" key="1">
    <citation type="journal article" date="2019" name="Int. J. Syst. Evol. Microbiol.">
        <title>The Global Catalogue of Microorganisms (GCM) 10K type strain sequencing project: providing services to taxonomists for standard genome sequencing and annotation.</title>
        <authorList>
            <consortium name="The Broad Institute Genomics Platform"/>
            <consortium name="The Broad Institute Genome Sequencing Center for Infectious Disease"/>
            <person name="Wu L."/>
            <person name="Ma J."/>
        </authorList>
    </citation>
    <scope>NUCLEOTIDE SEQUENCE [LARGE SCALE GENOMIC DNA]</scope>
    <source>
        <strain evidence="2">DT28</strain>
    </source>
</reference>
<keyword evidence="2" id="KW-1185">Reference proteome</keyword>
<accession>A0ABV9JH51</accession>
<protein>
    <submittedName>
        <fullName evidence="1">Uncharacterized protein</fullName>
    </submittedName>
</protein>
<evidence type="ECO:0000313" key="2">
    <source>
        <dbReference type="Proteomes" id="UP001595962"/>
    </source>
</evidence>
<sequence>MWVLSFCSSCHLIAYEVDHNTSNQVAKFSVPLQSRGVVDILNIDKDGNLLQFLSLSSVTPQAAELAPRALAY</sequence>
<feature type="non-terminal residue" evidence="1">
    <location>
        <position position="1"/>
    </location>
</feature>
<name>A0ABV9JH51_9GAMM</name>
<dbReference type="EMBL" id="JBHSGB010000001">
    <property type="protein sequence ID" value="MFC4653394.1"/>
    <property type="molecule type" value="Genomic_DNA"/>
</dbReference>
<dbReference type="RefSeq" id="WP_377330660.1">
    <property type="nucleotide sequence ID" value="NZ_JBHSGB010000001.1"/>
</dbReference>
<organism evidence="1 2">
    <name type="scientific">Rheinheimera marina</name>
    <dbReference type="NCBI Taxonomy" id="1774958"/>
    <lineage>
        <taxon>Bacteria</taxon>
        <taxon>Pseudomonadati</taxon>
        <taxon>Pseudomonadota</taxon>
        <taxon>Gammaproteobacteria</taxon>
        <taxon>Chromatiales</taxon>
        <taxon>Chromatiaceae</taxon>
        <taxon>Rheinheimera</taxon>
    </lineage>
</organism>
<dbReference type="Proteomes" id="UP001595962">
    <property type="component" value="Unassembled WGS sequence"/>
</dbReference>
<proteinExistence type="predicted"/>
<comment type="caution">
    <text evidence="1">The sequence shown here is derived from an EMBL/GenBank/DDBJ whole genome shotgun (WGS) entry which is preliminary data.</text>
</comment>
<gene>
    <name evidence="1" type="ORF">ACFO3I_00005</name>
</gene>